<keyword evidence="3 8" id="KW-0326">Glycosidase</keyword>
<evidence type="ECO:0000256" key="2">
    <source>
        <dbReference type="ARBA" id="ARBA00022801"/>
    </source>
</evidence>
<dbReference type="PROSITE" id="PS00653">
    <property type="entry name" value="GLYCOSYL_HYDROL_F1_2"/>
    <property type="match status" value="1"/>
</dbReference>
<dbReference type="InterPro" id="IPR001360">
    <property type="entry name" value="Glyco_hydro_1"/>
</dbReference>
<dbReference type="EMBL" id="CP145892">
    <property type="protein sequence ID" value="WWP18123.1"/>
    <property type="molecule type" value="Genomic_DNA"/>
</dbReference>
<gene>
    <name evidence="8" type="ORF">V6668_16525</name>
</gene>
<dbReference type="Pfam" id="PF00232">
    <property type="entry name" value="Glyco_hydro_1"/>
    <property type="match status" value="1"/>
</dbReference>
<evidence type="ECO:0000313" key="8">
    <source>
        <dbReference type="EMBL" id="WWP18123.1"/>
    </source>
</evidence>
<evidence type="ECO:0000256" key="4">
    <source>
        <dbReference type="ARBA" id="ARBA00031448"/>
    </source>
</evidence>
<organism evidence="8 9">
    <name type="scientific">Paenibacillus amylolyticus</name>
    <dbReference type="NCBI Taxonomy" id="1451"/>
    <lineage>
        <taxon>Bacteria</taxon>
        <taxon>Bacillati</taxon>
        <taxon>Bacillota</taxon>
        <taxon>Bacilli</taxon>
        <taxon>Bacillales</taxon>
        <taxon>Paenibacillaceae</taxon>
        <taxon>Paenibacillus</taxon>
    </lineage>
</organism>
<dbReference type="GeneID" id="93477104"/>
<evidence type="ECO:0000256" key="7">
    <source>
        <dbReference type="RuleBase" id="RU003690"/>
    </source>
</evidence>
<dbReference type="Proteomes" id="UP001364764">
    <property type="component" value="Chromosome"/>
</dbReference>
<proteinExistence type="inferred from homology"/>
<dbReference type="SUPFAM" id="SSF51445">
    <property type="entry name" value="(Trans)glycosidases"/>
    <property type="match status" value="1"/>
</dbReference>
<dbReference type="InterPro" id="IPR033132">
    <property type="entry name" value="GH_1_N_CS"/>
</dbReference>
<protein>
    <recommendedName>
        <fullName evidence="6">Amygdalase</fullName>
    </recommendedName>
    <alternativeName>
        <fullName evidence="4">Cellobiase</fullName>
    </alternativeName>
    <alternativeName>
        <fullName evidence="5">Gentiobiase</fullName>
    </alternativeName>
</protein>
<name>A0ABD8AKK9_PAEAM</name>
<dbReference type="GO" id="GO:0016798">
    <property type="term" value="F:hydrolase activity, acting on glycosyl bonds"/>
    <property type="evidence" value="ECO:0007669"/>
    <property type="project" value="UniProtKB-KW"/>
</dbReference>
<evidence type="ECO:0000256" key="5">
    <source>
        <dbReference type="ARBA" id="ARBA00032194"/>
    </source>
</evidence>
<dbReference type="GO" id="GO:0005975">
    <property type="term" value="P:carbohydrate metabolic process"/>
    <property type="evidence" value="ECO:0007669"/>
    <property type="project" value="UniProtKB-ARBA"/>
</dbReference>
<dbReference type="PRINTS" id="PR00131">
    <property type="entry name" value="GLHYDRLASE1"/>
</dbReference>
<evidence type="ECO:0000313" key="9">
    <source>
        <dbReference type="Proteomes" id="UP001364764"/>
    </source>
</evidence>
<comment type="similarity">
    <text evidence="1 7">Belongs to the glycosyl hydrolase 1 family.</text>
</comment>
<keyword evidence="2 8" id="KW-0378">Hydrolase</keyword>
<sequence length="486" mass="55714">MKNTTVFPDSFMWGGATAANQYEGAWNIDGKKASTADMMTGGTHTIPRRITKHIEEGVNYPSHEAVDFYHHYKEDIRLFAEMGFRCFRMSIAWSRIFPNGEDVTPNEAGLQFYDKVFSELKKYNIEPVVTISHYEAPFALTEKFNAWASREMIDCYVRYCETIFTRYKDVVKYWITFNEINSLIVPAGAYIAGALLVDDSGVFNNTVVDSTQLRFQALHHQFIASAKAVKLAHEINPAFQIGCMINYSHGYGSTCKPEDMLKALRMDQINNMLSSDVQVRGEYPDFAKRYFNENNIQIEMAEEDVEVLKQGCVDFYSFSYYKSHVVGTRPEGDETQGNVFGGFKNPYLKANDWGWQIDPVGLRYVLNHVYDRYRIPVMIVENGLGAVDVIEEDGSIHDTYRINFLRDHIEQMREAILDGVNLIGYTAWGCIDIVSASTGEMEKRYGFIYVDKDNEGSGTLKRSKKNSFHWYKKVIESNGERLDLEI</sequence>
<dbReference type="PANTHER" id="PTHR10353">
    <property type="entry name" value="GLYCOSYL HYDROLASE"/>
    <property type="match status" value="1"/>
</dbReference>
<dbReference type="RefSeq" id="WP_338706158.1">
    <property type="nucleotide sequence ID" value="NZ_CP145892.1"/>
</dbReference>
<evidence type="ECO:0000256" key="3">
    <source>
        <dbReference type="ARBA" id="ARBA00023295"/>
    </source>
</evidence>
<dbReference type="FunFam" id="3.20.20.80:FF:000004">
    <property type="entry name" value="Beta-glucosidase 6-phospho-beta-glucosidase"/>
    <property type="match status" value="1"/>
</dbReference>
<reference evidence="8 9" key="1">
    <citation type="submission" date="2024-02" db="EMBL/GenBank/DDBJ databases">
        <title>Complete sequences of two Paenibacillus sp. strains and one Lysinibacillus strain isolated from the environment on STAA medium highlight biotechnological potential.</title>
        <authorList>
            <person name="Attere S.A."/>
            <person name="Piche L.C."/>
            <person name="Intertaglia L."/>
            <person name="Lami R."/>
            <person name="Charette S.J."/>
            <person name="Vincent A.T."/>
        </authorList>
    </citation>
    <scope>NUCLEOTIDE SEQUENCE [LARGE SCALE GENOMIC DNA]</scope>
    <source>
        <strain evidence="8 9">Y5S-7</strain>
    </source>
</reference>
<accession>A0ABD8AKK9</accession>
<dbReference type="Gene3D" id="3.20.20.80">
    <property type="entry name" value="Glycosidases"/>
    <property type="match status" value="1"/>
</dbReference>
<evidence type="ECO:0000256" key="1">
    <source>
        <dbReference type="ARBA" id="ARBA00010838"/>
    </source>
</evidence>
<dbReference type="PANTHER" id="PTHR10353:SF296">
    <property type="entry name" value="6-PHOSPHO-BETA-GLUCOSIDASE"/>
    <property type="match status" value="1"/>
</dbReference>
<evidence type="ECO:0000256" key="6">
    <source>
        <dbReference type="ARBA" id="ARBA00079432"/>
    </source>
</evidence>
<dbReference type="InterPro" id="IPR017853">
    <property type="entry name" value="GH"/>
</dbReference>
<dbReference type="AlphaFoldDB" id="A0ABD8AKK9"/>